<evidence type="ECO:0000256" key="8">
    <source>
        <dbReference type="SAM" id="MobiDB-lite"/>
    </source>
</evidence>
<dbReference type="KEGG" id="senf:GJR95_33740"/>
<reference evidence="10 11" key="1">
    <citation type="submission" date="2019-11" db="EMBL/GenBank/DDBJ databases">
        <title>Spirosoma endbachense sp. nov., isolated from a natural salt meadow.</title>
        <authorList>
            <person name="Rojas J."/>
            <person name="Ambika Manirajan B."/>
            <person name="Ratering S."/>
            <person name="Suarez C."/>
            <person name="Geissler-Plaum R."/>
            <person name="Schnell S."/>
        </authorList>
    </citation>
    <scope>NUCLEOTIDE SEQUENCE [LARGE SCALE GENOMIC DNA]</scope>
    <source>
        <strain evidence="10 11">I-24</strain>
    </source>
</reference>
<proteinExistence type="inferred from homology"/>
<dbReference type="RefSeq" id="WP_162390066.1">
    <property type="nucleotide sequence ID" value="NZ_CP045997.1"/>
</dbReference>
<evidence type="ECO:0000256" key="2">
    <source>
        <dbReference type="ARBA" id="ARBA00022448"/>
    </source>
</evidence>
<dbReference type="Gene3D" id="2.170.130.10">
    <property type="entry name" value="TonB-dependent receptor, plug domain"/>
    <property type="match status" value="1"/>
</dbReference>
<protein>
    <submittedName>
        <fullName evidence="10">SusC/RagA family TonB-linked outer membrane protein</fullName>
    </submittedName>
</protein>
<keyword evidence="6 7" id="KW-0998">Cell outer membrane</keyword>
<keyword evidence="5 7" id="KW-0472">Membrane</keyword>
<evidence type="ECO:0000256" key="4">
    <source>
        <dbReference type="ARBA" id="ARBA00022692"/>
    </source>
</evidence>
<dbReference type="InterPro" id="IPR039426">
    <property type="entry name" value="TonB-dep_rcpt-like"/>
</dbReference>
<gene>
    <name evidence="10" type="ORF">GJR95_33740</name>
</gene>
<evidence type="ECO:0000256" key="3">
    <source>
        <dbReference type="ARBA" id="ARBA00022452"/>
    </source>
</evidence>
<accession>A0A6P1W6X7</accession>
<evidence type="ECO:0000256" key="7">
    <source>
        <dbReference type="PROSITE-ProRule" id="PRU01360"/>
    </source>
</evidence>
<dbReference type="GO" id="GO:0009279">
    <property type="term" value="C:cell outer membrane"/>
    <property type="evidence" value="ECO:0007669"/>
    <property type="project" value="UniProtKB-SubCell"/>
</dbReference>
<evidence type="ECO:0000259" key="9">
    <source>
        <dbReference type="Pfam" id="PF07715"/>
    </source>
</evidence>
<dbReference type="Proteomes" id="UP000464577">
    <property type="component" value="Chromosome"/>
</dbReference>
<comment type="subcellular location">
    <subcellularLocation>
        <location evidence="1 7">Cell outer membrane</location>
        <topology evidence="1 7">Multi-pass membrane protein</topology>
    </subcellularLocation>
</comment>
<dbReference type="InterPro" id="IPR036942">
    <property type="entry name" value="Beta-barrel_TonB_sf"/>
</dbReference>
<dbReference type="Gene3D" id="2.60.40.1120">
    <property type="entry name" value="Carboxypeptidase-like, regulatory domain"/>
    <property type="match status" value="1"/>
</dbReference>
<dbReference type="SUPFAM" id="SSF56935">
    <property type="entry name" value="Porins"/>
    <property type="match status" value="1"/>
</dbReference>
<dbReference type="InterPro" id="IPR012910">
    <property type="entry name" value="Plug_dom"/>
</dbReference>
<dbReference type="EMBL" id="CP045997">
    <property type="protein sequence ID" value="QHV99670.1"/>
    <property type="molecule type" value="Genomic_DNA"/>
</dbReference>
<dbReference type="NCBIfam" id="TIGR04057">
    <property type="entry name" value="SusC_RagA_signa"/>
    <property type="match status" value="1"/>
</dbReference>
<name>A0A6P1W6X7_9BACT</name>
<dbReference type="InterPro" id="IPR008969">
    <property type="entry name" value="CarboxyPept-like_regulatory"/>
</dbReference>
<keyword evidence="11" id="KW-1185">Reference proteome</keyword>
<dbReference type="InterPro" id="IPR037066">
    <property type="entry name" value="Plug_dom_sf"/>
</dbReference>
<dbReference type="Pfam" id="PF13715">
    <property type="entry name" value="CarbopepD_reg_2"/>
    <property type="match status" value="1"/>
</dbReference>
<feature type="region of interest" description="Disordered" evidence="8">
    <location>
        <begin position="1049"/>
        <end position="1073"/>
    </location>
</feature>
<dbReference type="SUPFAM" id="SSF49464">
    <property type="entry name" value="Carboxypeptidase regulatory domain-like"/>
    <property type="match status" value="1"/>
</dbReference>
<evidence type="ECO:0000256" key="1">
    <source>
        <dbReference type="ARBA" id="ARBA00004571"/>
    </source>
</evidence>
<dbReference type="AlphaFoldDB" id="A0A6P1W6X7"/>
<dbReference type="PROSITE" id="PS52016">
    <property type="entry name" value="TONB_DEPENDENT_REC_3"/>
    <property type="match status" value="1"/>
</dbReference>
<evidence type="ECO:0000256" key="5">
    <source>
        <dbReference type="ARBA" id="ARBA00023136"/>
    </source>
</evidence>
<dbReference type="FunFam" id="2.170.130.10:FF:000008">
    <property type="entry name" value="SusC/RagA family TonB-linked outer membrane protein"/>
    <property type="match status" value="1"/>
</dbReference>
<dbReference type="NCBIfam" id="TIGR04056">
    <property type="entry name" value="OMP_RagA_SusC"/>
    <property type="match status" value="1"/>
</dbReference>
<evidence type="ECO:0000313" key="11">
    <source>
        <dbReference type="Proteomes" id="UP000464577"/>
    </source>
</evidence>
<organism evidence="10 11">
    <name type="scientific">Spirosoma endbachense</name>
    <dbReference type="NCBI Taxonomy" id="2666025"/>
    <lineage>
        <taxon>Bacteria</taxon>
        <taxon>Pseudomonadati</taxon>
        <taxon>Bacteroidota</taxon>
        <taxon>Cytophagia</taxon>
        <taxon>Cytophagales</taxon>
        <taxon>Cytophagaceae</taxon>
        <taxon>Spirosoma</taxon>
    </lineage>
</organism>
<dbReference type="InterPro" id="IPR023996">
    <property type="entry name" value="TonB-dep_OMP_SusC/RagA"/>
</dbReference>
<sequence>MKKIVRVLLLVGVVLGGVRPGFSQLIASVQPIHVKEGSLKTSAKKLKDVLKKLQDHYSVDILFLDRNVEGLTVDGDVINFNANIEQNLNAILKPLGLLYKKVKNGGYVVVVKESAERIQASTGLMPVISTVLPHRGDNEPDNQQLLQNRGSDLSLDKEKVLDIAIQGTVTDEKGENLPGVSIVVKGTQKGTTTDADGRYKMDVPNESAILIFSFVGYLPQEVNVGNRTTVDVALKTDNKTLDEIVVVGYGTVKKKDLTGSVGVISSKEVKDLGVTRIEQGLAGRVAGVQVKAVSGEPGAAPQIRVRGIGSISAGAGPLYVVDGFPTDNIQTLNPNDIETLDILKDASATAIYGSRGSNGVVIINTKRGKSGKATVTLDTYYGWQKVSKVPIMKNSIEQANFFYDGMRNKNLDAGKDVTGPATSWFTPVPAIIMDVLEGRNKTDENSLDKVLITAPQRQIQLSATGGSENIRYAVSGEYFNQDGIIINSGFKRYSLRTNIDAQLSKRFSLKLNFNPSYTDQRSLPSTGVSGGTASTLGIVASTLQVHNFRPLLDANGNYFNYAGLADMADIYNPLAVAQETITSQKGLRLLGNIGLEYQILNDLKFNVLIGGSLLSGKGMYFRPQRPYFANELALGTDNASLITNWLTEYTLNYSKSINKHSISALAGYTVQKERGESNLISSNKFPNNLVPTLSAVGGLITNGTSTIYEWSLLSYLARVNYNYNSKYYVTTSIRTDGSSRFGTENKYGLFPSVALAWRISDENFLKNIRGISELKLRTSYGETGNNNIGNYDQYGTITYENYGLGNAVATAIAPGRIGNPNLTWEKQTSINFGVDASFFNNRISASIDHFQSRNTDLLLNVNIPNNTGFSTALQNIGEVKNTGWEFVLSTVNVDKQIKWSTDFNLSTYRNKVVKLGPQGDPIYSGNNVTQIGQPIGMFYGWLTNGIFKTQAELDKGPIYNPTGSDRSHVGDIRFVDINGDGIITNADKTIMGSPYPDFYYGMTNRVSYKNISLSVTLQGSQGSQVYNTSRGGGNSGRARVRGYAFSNNYWKSEQDPGDGVTPRPNDTPTGGVRLPSQLFLDTGSYLRINNISLAYVLPGNIVQKIGLGSLRVYVNASNPFIFTKNTAFNPDVSTTDNPLTPGVEANDYPLPKSIIIGLNVGF</sequence>
<keyword evidence="2 7" id="KW-0813">Transport</keyword>
<dbReference type="InterPro" id="IPR023997">
    <property type="entry name" value="TonB-dep_OMP_SusC/RagA_CS"/>
</dbReference>
<dbReference type="FunFam" id="2.60.40.1120:FF:000003">
    <property type="entry name" value="Outer membrane protein Omp121"/>
    <property type="match status" value="1"/>
</dbReference>
<dbReference type="Gene3D" id="2.40.170.20">
    <property type="entry name" value="TonB-dependent receptor, beta-barrel domain"/>
    <property type="match status" value="1"/>
</dbReference>
<dbReference type="Pfam" id="PF07715">
    <property type="entry name" value="Plug"/>
    <property type="match status" value="1"/>
</dbReference>
<comment type="similarity">
    <text evidence="7">Belongs to the TonB-dependent receptor family.</text>
</comment>
<keyword evidence="4 7" id="KW-0812">Transmembrane</keyword>
<feature type="domain" description="TonB-dependent receptor plug" evidence="9">
    <location>
        <begin position="253"/>
        <end position="360"/>
    </location>
</feature>
<evidence type="ECO:0000313" key="10">
    <source>
        <dbReference type="EMBL" id="QHV99670.1"/>
    </source>
</evidence>
<keyword evidence="3 7" id="KW-1134">Transmembrane beta strand</keyword>
<evidence type="ECO:0000256" key="6">
    <source>
        <dbReference type="ARBA" id="ARBA00023237"/>
    </source>
</evidence>